<reference evidence="1 2" key="1">
    <citation type="submission" date="2023-08" db="EMBL/GenBank/DDBJ databases">
        <title>Rhodoferax potami sp. nov. and Rhodoferax mekongensis sp. nov., isolated from the Mekong River in Thailand.</title>
        <authorList>
            <person name="Kitikhun S."/>
            <person name="Charoenyingcharoen P."/>
            <person name="Siriarchawattana P."/>
            <person name="Likhitrattanapisal S."/>
            <person name="Nilsakha T."/>
            <person name="Chanpet A."/>
            <person name="Rattanawaree P."/>
            <person name="Ingsriswang S."/>
        </authorList>
    </citation>
    <scope>NUCLEOTIDE SEQUENCE [LARGE SCALE GENOMIC DNA]</scope>
    <source>
        <strain evidence="1 2">TBRC 17307</strain>
    </source>
</reference>
<protein>
    <recommendedName>
        <fullName evidence="3">Alanine dehydrogenase/pyridine nucleotide transhydrogenase N-terminal domain-containing protein</fullName>
    </recommendedName>
</protein>
<evidence type="ECO:0008006" key="3">
    <source>
        <dbReference type="Google" id="ProtNLM"/>
    </source>
</evidence>
<proteinExistence type="predicted"/>
<name>A0ABZ0B259_9BURK</name>
<dbReference type="EMBL" id="CP132507">
    <property type="protein sequence ID" value="WNO05976.1"/>
    <property type="molecule type" value="Genomic_DNA"/>
</dbReference>
<evidence type="ECO:0000313" key="2">
    <source>
        <dbReference type="Proteomes" id="UP001302257"/>
    </source>
</evidence>
<dbReference type="Proteomes" id="UP001302257">
    <property type="component" value="Chromosome"/>
</dbReference>
<sequence>MATRIYKATTPKGVRLIDAGIKSSVIAHVARDEIKVEVASGHDIAELVGAGVKVEVIGANANQDLFVEGTQQ</sequence>
<keyword evidence="2" id="KW-1185">Reference proteome</keyword>
<dbReference type="RefSeq" id="WP_313868698.1">
    <property type="nucleotide sequence ID" value="NZ_CP132507.1"/>
</dbReference>
<gene>
    <name evidence="1" type="ORF">RAN89_05990</name>
</gene>
<evidence type="ECO:0000313" key="1">
    <source>
        <dbReference type="EMBL" id="WNO05976.1"/>
    </source>
</evidence>
<accession>A0ABZ0B259</accession>
<organism evidence="1 2">
    <name type="scientific">Rhodoferax mekongensis</name>
    <dbReference type="NCBI Taxonomy" id="3068341"/>
    <lineage>
        <taxon>Bacteria</taxon>
        <taxon>Pseudomonadati</taxon>
        <taxon>Pseudomonadota</taxon>
        <taxon>Betaproteobacteria</taxon>
        <taxon>Burkholderiales</taxon>
        <taxon>Comamonadaceae</taxon>
        <taxon>Rhodoferax</taxon>
    </lineage>
</organism>